<name>A0A918ZQV9_9ACTN</name>
<keyword evidence="2" id="KW-1185">Reference proteome</keyword>
<dbReference type="EMBL" id="BNAT01000057">
    <property type="protein sequence ID" value="GHE63401.1"/>
    <property type="molecule type" value="Genomic_DNA"/>
</dbReference>
<dbReference type="AlphaFoldDB" id="A0A918ZQV9"/>
<organism evidence="1 2">
    <name type="scientific">Streptomyces capitiformicae</name>
    <dbReference type="NCBI Taxonomy" id="2014920"/>
    <lineage>
        <taxon>Bacteria</taxon>
        <taxon>Bacillati</taxon>
        <taxon>Actinomycetota</taxon>
        <taxon>Actinomycetes</taxon>
        <taxon>Kitasatosporales</taxon>
        <taxon>Streptomycetaceae</taxon>
        <taxon>Streptomyces</taxon>
    </lineage>
</organism>
<reference evidence="1" key="2">
    <citation type="submission" date="2020-09" db="EMBL/GenBank/DDBJ databases">
        <authorList>
            <person name="Sun Q."/>
            <person name="Zhou Y."/>
        </authorList>
    </citation>
    <scope>NUCLEOTIDE SEQUENCE</scope>
    <source>
        <strain evidence="1">CGMCC 4.7403</strain>
    </source>
</reference>
<dbReference type="RefSeq" id="WP_268257070.1">
    <property type="nucleotide sequence ID" value="NZ_BNAT01000057.1"/>
</dbReference>
<proteinExistence type="predicted"/>
<comment type="caution">
    <text evidence="1">The sequence shown here is derived from an EMBL/GenBank/DDBJ whole genome shotgun (WGS) entry which is preliminary data.</text>
</comment>
<gene>
    <name evidence="1" type="ORF">GCM10017771_86690</name>
</gene>
<reference evidence="1" key="1">
    <citation type="journal article" date="2014" name="Int. J. Syst. Evol. Microbiol.">
        <title>Complete genome sequence of Corynebacterium casei LMG S-19264T (=DSM 44701T), isolated from a smear-ripened cheese.</title>
        <authorList>
            <consortium name="US DOE Joint Genome Institute (JGI-PGF)"/>
            <person name="Walter F."/>
            <person name="Albersmeier A."/>
            <person name="Kalinowski J."/>
            <person name="Ruckert C."/>
        </authorList>
    </citation>
    <scope>NUCLEOTIDE SEQUENCE</scope>
    <source>
        <strain evidence="1">CGMCC 4.7403</strain>
    </source>
</reference>
<accession>A0A918ZQV9</accession>
<evidence type="ECO:0000313" key="2">
    <source>
        <dbReference type="Proteomes" id="UP000603227"/>
    </source>
</evidence>
<evidence type="ECO:0000313" key="1">
    <source>
        <dbReference type="EMBL" id="GHE63401.1"/>
    </source>
</evidence>
<dbReference type="Proteomes" id="UP000603227">
    <property type="component" value="Unassembled WGS sequence"/>
</dbReference>
<protein>
    <submittedName>
        <fullName evidence="1">Uncharacterized protein</fullName>
    </submittedName>
</protein>
<sequence length="44" mass="4950">MAFVRLLTSSGLRRGEGGSLLTFELPVRRIGGGRYYRGGRWPRP</sequence>